<keyword evidence="2" id="KW-0479">Metal-binding</keyword>
<proteinExistence type="inferred from homology"/>
<feature type="binding site" evidence="2">
    <location>
        <position position="25"/>
    </location>
    <ligand>
        <name>Zn(2+)</name>
        <dbReference type="ChEBI" id="CHEBI:29105"/>
    </ligand>
</feature>
<name>W4KL82_HETIT</name>
<organism evidence="4 5">
    <name type="scientific">Heterobasidion irregulare (strain TC 32-1)</name>
    <dbReference type="NCBI Taxonomy" id="747525"/>
    <lineage>
        <taxon>Eukaryota</taxon>
        <taxon>Fungi</taxon>
        <taxon>Dikarya</taxon>
        <taxon>Basidiomycota</taxon>
        <taxon>Agaricomycotina</taxon>
        <taxon>Agaricomycetes</taxon>
        <taxon>Russulales</taxon>
        <taxon>Bondarzewiaceae</taxon>
        <taxon>Heterobasidion</taxon>
        <taxon>Heterobasidion annosum species complex</taxon>
    </lineage>
</organism>
<dbReference type="Proteomes" id="UP000030671">
    <property type="component" value="Unassembled WGS sequence"/>
</dbReference>
<evidence type="ECO:0000313" key="5">
    <source>
        <dbReference type="Proteomes" id="UP000030671"/>
    </source>
</evidence>
<dbReference type="InterPro" id="IPR001765">
    <property type="entry name" value="Carbonic_anhydrase"/>
</dbReference>
<dbReference type="InterPro" id="IPR036874">
    <property type="entry name" value="Carbonic_anhydrase_sf"/>
</dbReference>
<keyword evidence="5" id="KW-1185">Reference proteome</keyword>
<keyword evidence="2 3" id="KW-0862">Zinc</keyword>
<comment type="catalytic activity">
    <reaction evidence="3">
        <text>hydrogencarbonate + H(+) = CO2 + H2O</text>
        <dbReference type="Rhea" id="RHEA:10748"/>
        <dbReference type="ChEBI" id="CHEBI:15377"/>
        <dbReference type="ChEBI" id="CHEBI:15378"/>
        <dbReference type="ChEBI" id="CHEBI:16526"/>
        <dbReference type="ChEBI" id="CHEBI:17544"/>
        <dbReference type="EC" id="4.2.1.1"/>
    </reaction>
</comment>
<dbReference type="Pfam" id="PF00484">
    <property type="entry name" value="Pro_CA"/>
    <property type="match status" value="1"/>
</dbReference>
<dbReference type="GeneID" id="20675743"/>
<dbReference type="RefSeq" id="XP_009540484.1">
    <property type="nucleotide sequence ID" value="XM_009542189.1"/>
</dbReference>
<feature type="binding site" evidence="2">
    <location>
        <position position="22"/>
    </location>
    <ligand>
        <name>Zn(2+)</name>
        <dbReference type="ChEBI" id="CHEBI:29105"/>
    </ligand>
</feature>
<dbReference type="HOGENOM" id="CLU_1489202_0_0_1"/>
<evidence type="ECO:0000256" key="3">
    <source>
        <dbReference type="RuleBase" id="RU003956"/>
    </source>
</evidence>
<dbReference type="AlphaFoldDB" id="W4KL82"/>
<dbReference type="Gene3D" id="3.40.1050.10">
    <property type="entry name" value="Carbonic anhydrase"/>
    <property type="match status" value="1"/>
</dbReference>
<keyword evidence="3" id="KW-0456">Lyase</keyword>
<sequence length="181" mass="19971">MLAISNYAIQKLRVDHIVVMGHMDCDSIHAWLKANEAGPTAAPSMPLKHWLALLTILATALPPLHPIAAGSTAGFYPLCWRCKLQASHTHITPLIFVNSIPHPLPVQLALILSIVLQENKDFKHKLHVSKHHVDCLDYSLNSISATLDLKAKLDPESAAHLDAKTHLHSLTDAWVNLDCFL</sequence>
<dbReference type="InParanoid" id="W4KL82"/>
<reference evidence="4 5" key="1">
    <citation type="journal article" date="2012" name="New Phytol.">
        <title>Insight into trade-off between wood decay and parasitism from the genome of a fungal forest pathogen.</title>
        <authorList>
            <person name="Olson A."/>
            <person name="Aerts A."/>
            <person name="Asiegbu F."/>
            <person name="Belbahri L."/>
            <person name="Bouzid O."/>
            <person name="Broberg A."/>
            <person name="Canback B."/>
            <person name="Coutinho P.M."/>
            <person name="Cullen D."/>
            <person name="Dalman K."/>
            <person name="Deflorio G."/>
            <person name="van Diepen L.T."/>
            <person name="Dunand C."/>
            <person name="Duplessis S."/>
            <person name="Durling M."/>
            <person name="Gonthier P."/>
            <person name="Grimwood J."/>
            <person name="Fossdal C.G."/>
            <person name="Hansson D."/>
            <person name="Henrissat B."/>
            <person name="Hietala A."/>
            <person name="Himmelstrand K."/>
            <person name="Hoffmeister D."/>
            <person name="Hogberg N."/>
            <person name="James T.Y."/>
            <person name="Karlsson M."/>
            <person name="Kohler A."/>
            <person name="Kues U."/>
            <person name="Lee Y.H."/>
            <person name="Lin Y.C."/>
            <person name="Lind M."/>
            <person name="Lindquist E."/>
            <person name="Lombard V."/>
            <person name="Lucas S."/>
            <person name="Lunden K."/>
            <person name="Morin E."/>
            <person name="Murat C."/>
            <person name="Park J."/>
            <person name="Raffaello T."/>
            <person name="Rouze P."/>
            <person name="Salamov A."/>
            <person name="Schmutz J."/>
            <person name="Solheim H."/>
            <person name="Stahlberg J."/>
            <person name="Velez H."/>
            <person name="de Vries R.P."/>
            <person name="Wiebenga A."/>
            <person name="Woodward S."/>
            <person name="Yakovlev I."/>
            <person name="Garbelotto M."/>
            <person name="Martin F."/>
            <person name="Grigoriev I.V."/>
            <person name="Stenlid J."/>
        </authorList>
    </citation>
    <scope>NUCLEOTIDE SEQUENCE [LARGE SCALE GENOMIC DNA]</scope>
    <source>
        <strain evidence="4 5">TC 32-1</strain>
    </source>
</reference>
<protein>
    <recommendedName>
        <fullName evidence="3">Carbonic anhydrase</fullName>
        <ecNumber evidence="3">4.2.1.1</ecNumber>
    </recommendedName>
    <alternativeName>
        <fullName evidence="3">Carbonate dehydratase</fullName>
    </alternativeName>
</protein>
<gene>
    <name evidence="4" type="ORF">HETIRDRAFT_447221</name>
</gene>
<dbReference type="EC" id="4.2.1.1" evidence="3"/>
<evidence type="ECO:0000313" key="4">
    <source>
        <dbReference type="EMBL" id="ETW86464.1"/>
    </source>
</evidence>
<dbReference type="EMBL" id="KI925454">
    <property type="protein sequence ID" value="ETW86464.1"/>
    <property type="molecule type" value="Genomic_DNA"/>
</dbReference>
<dbReference type="KEGG" id="hir:HETIRDRAFT_447221"/>
<dbReference type="SUPFAM" id="SSF53056">
    <property type="entry name" value="beta-carbonic anhydrase, cab"/>
    <property type="match status" value="1"/>
</dbReference>
<dbReference type="GO" id="GO:0004089">
    <property type="term" value="F:carbonate dehydratase activity"/>
    <property type="evidence" value="ECO:0007669"/>
    <property type="project" value="UniProtKB-UniRule"/>
</dbReference>
<dbReference type="OrthoDB" id="10248475at2759"/>
<evidence type="ECO:0000256" key="2">
    <source>
        <dbReference type="PIRSR" id="PIRSR601765-1"/>
    </source>
</evidence>
<dbReference type="GO" id="GO:0008270">
    <property type="term" value="F:zinc ion binding"/>
    <property type="evidence" value="ECO:0007669"/>
    <property type="project" value="UniProtKB-UniRule"/>
</dbReference>
<comment type="function">
    <text evidence="3">Reversible hydration of carbon dioxide.</text>
</comment>
<evidence type="ECO:0000256" key="1">
    <source>
        <dbReference type="ARBA" id="ARBA00006217"/>
    </source>
</evidence>
<comment type="cofactor">
    <cofactor evidence="2">
        <name>Zn(2+)</name>
        <dbReference type="ChEBI" id="CHEBI:29105"/>
    </cofactor>
    <text evidence="2">Binds 1 zinc ion per subunit.</text>
</comment>
<accession>W4KL82</accession>
<comment type="similarity">
    <text evidence="1 3">Belongs to the beta-class carbonic anhydrase family.</text>
</comment>